<dbReference type="AlphaFoldDB" id="A0ABD0LGF5"/>
<comment type="caution">
    <text evidence="1">The sequence shown here is derived from an EMBL/GenBank/DDBJ whole genome shotgun (WGS) entry which is preliminary data.</text>
</comment>
<proteinExistence type="predicted"/>
<sequence>MPVYSIASDCRLTGVVSSNNNFITALVMNSLGLLSGAIKVPEENYHRQDFSADCPSPVTACLHGAPNLMGLGEHPKQIHLLS</sequence>
<keyword evidence="2" id="KW-1185">Reference proteome</keyword>
<reference evidence="1 2" key="1">
    <citation type="journal article" date="2023" name="Sci. Data">
        <title>Genome assembly of the Korean intertidal mud-creeper Batillaria attramentaria.</title>
        <authorList>
            <person name="Patra A.K."/>
            <person name="Ho P.T."/>
            <person name="Jun S."/>
            <person name="Lee S.J."/>
            <person name="Kim Y."/>
            <person name="Won Y.J."/>
        </authorList>
    </citation>
    <scope>NUCLEOTIDE SEQUENCE [LARGE SCALE GENOMIC DNA]</scope>
    <source>
        <strain evidence="1">Wonlab-2016</strain>
    </source>
</reference>
<name>A0ABD0LGF5_9CAEN</name>
<gene>
    <name evidence="1" type="ORF">BaRGS_00010366</name>
</gene>
<dbReference type="EMBL" id="JACVVK020000051">
    <property type="protein sequence ID" value="KAK7498412.1"/>
    <property type="molecule type" value="Genomic_DNA"/>
</dbReference>
<protein>
    <submittedName>
        <fullName evidence="1">Uncharacterized protein</fullName>
    </submittedName>
</protein>
<evidence type="ECO:0000313" key="2">
    <source>
        <dbReference type="Proteomes" id="UP001519460"/>
    </source>
</evidence>
<accession>A0ABD0LGF5</accession>
<organism evidence="1 2">
    <name type="scientific">Batillaria attramentaria</name>
    <dbReference type="NCBI Taxonomy" id="370345"/>
    <lineage>
        <taxon>Eukaryota</taxon>
        <taxon>Metazoa</taxon>
        <taxon>Spiralia</taxon>
        <taxon>Lophotrochozoa</taxon>
        <taxon>Mollusca</taxon>
        <taxon>Gastropoda</taxon>
        <taxon>Caenogastropoda</taxon>
        <taxon>Sorbeoconcha</taxon>
        <taxon>Cerithioidea</taxon>
        <taxon>Batillariidae</taxon>
        <taxon>Batillaria</taxon>
    </lineage>
</organism>
<dbReference type="Proteomes" id="UP001519460">
    <property type="component" value="Unassembled WGS sequence"/>
</dbReference>
<evidence type="ECO:0000313" key="1">
    <source>
        <dbReference type="EMBL" id="KAK7498412.1"/>
    </source>
</evidence>